<keyword evidence="1" id="KW-0677">Repeat</keyword>
<dbReference type="RefSeq" id="WP_059060468.1">
    <property type="nucleotide sequence ID" value="NZ_LN879502.1"/>
</dbReference>
<dbReference type="AlphaFoldDB" id="A0A0U5JCR9"/>
<dbReference type="InParanoid" id="A0A0U5JCR9"/>
<feature type="compositionally biased region" description="Basic and acidic residues" evidence="3">
    <location>
        <begin position="120"/>
        <end position="129"/>
    </location>
</feature>
<dbReference type="Proteomes" id="UP000069902">
    <property type="component" value="Chromosome cPNK"/>
</dbReference>
<accession>A0A0U5JCR9</accession>
<protein>
    <recommendedName>
        <fullName evidence="6">Tetratricopeptide repeat protein</fullName>
    </recommendedName>
</protein>
<dbReference type="Gene3D" id="1.25.40.10">
    <property type="entry name" value="Tetratricopeptide repeat domain"/>
    <property type="match status" value="4"/>
</dbReference>
<dbReference type="SMART" id="SM00028">
    <property type="entry name" value="TPR"/>
    <property type="match status" value="9"/>
</dbReference>
<evidence type="ECO:0000256" key="1">
    <source>
        <dbReference type="ARBA" id="ARBA00022737"/>
    </source>
</evidence>
<dbReference type="PANTHER" id="PTHR45586">
    <property type="entry name" value="TPR REPEAT-CONTAINING PROTEIN PA4667"/>
    <property type="match status" value="1"/>
</dbReference>
<dbReference type="EMBL" id="LN879502">
    <property type="protein sequence ID" value="CUI16450.1"/>
    <property type="molecule type" value="Genomic_DNA"/>
</dbReference>
<evidence type="ECO:0000313" key="5">
    <source>
        <dbReference type="Proteomes" id="UP000069902"/>
    </source>
</evidence>
<organism evidence="4 5">
    <name type="scientific">Candidatus Protochlamydia naegleriophila</name>
    <dbReference type="NCBI Taxonomy" id="389348"/>
    <lineage>
        <taxon>Bacteria</taxon>
        <taxon>Pseudomonadati</taxon>
        <taxon>Chlamydiota</taxon>
        <taxon>Chlamydiia</taxon>
        <taxon>Parachlamydiales</taxon>
        <taxon>Parachlamydiaceae</taxon>
        <taxon>Candidatus Protochlamydia</taxon>
    </lineage>
</organism>
<reference evidence="5" key="1">
    <citation type="submission" date="2015-09" db="EMBL/GenBank/DDBJ databases">
        <authorList>
            <person name="Bertelli C."/>
        </authorList>
    </citation>
    <scope>NUCLEOTIDE SEQUENCE [LARGE SCALE GENOMIC DNA]</scope>
    <source>
        <strain evidence="5">KNic</strain>
    </source>
</reference>
<keyword evidence="5" id="KW-1185">Reference proteome</keyword>
<dbReference type="PANTHER" id="PTHR45586:SF1">
    <property type="entry name" value="LIPOPOLYSACCHARIDE ASSEMBLY PROTEIN B"/>
    <property type="match status" value="1"/>
</dbReference>
<dbReference type="STRING" id="389348.PNK_0825"/>
<name>A0A0U5JCR9_9BACT</name>
<proteinExistence type="predicted"/>
<evidence type="ECO:0000256" key="3">
    <source>
        <dbReference type="SAM" id="MobiDB-lite"/>
    </source>
</evidence>
<dbReference type="InterPro" id="IPR019734">
    <property type="entry name" value="TPR_rpt"/>
</dbReference>
<dbReference type="SUPFAM" id="SSF81901">
    <property type="entry name" value="HCP-like"/>
    <property type="match status" value="1"/>
</dbReference>
<evidence type="ECO:0000256" key="2">
    <source>
        <dbReference type="ARBA" id="ARBA00022803"/>
    </source>
</evidence>
<evidence type="ECO:0008006" key="6">
    <source>
        <dbReference type="Google" id="ProtNLM"/>
    </source>
</evidence>
<dbReference type="InterPro" id="IPR011990">
    <property type="entry name" value="TPR-like_helical_dom_sf"/>
</dbReference>
<dbReference type="KEGG" id="pnl:PNK_0825"/>
<dbReference type="PATRIC" id="fig|389348.3.peg.904"/>
<dbReference type="SUPFAM" id="SSF48452">
    <property type="entry name" value="TPR-like"/>
    <property type="match status" value="2"/>
</dbReference>
<gene>
    <name evidence="4" type="ORF">PNK_0825</name>
</gene>
<feature type="region of interest" description="Disordered" evidence="3">
    <location>
        <begin position="120"/>
        <end position="152"/>
    </location>
</feature>
<sequence length="1201" mass="139227">MTIRFYDHDEVTYTQHFAARNPNKEVKEKEHNGRIYRKLGTTQEARSILWSIGQVFKGISCGVIAVMTLPLSLCCRPSNSHSCFKAFLKSIEQAWRREETVNVYVLRAFGRQPFFQELAERESASRGDNPRPLTNPLLPQSPRPVQETLPDSPIPTTLPLSFSADEQNVEAVMEIDNPRPLMSPLLPQSPRSVQETLPDSPIPITSPLSFSPDEQNIEAVMEVVEKRFEHGKDEWEKKENRKEANDFLRETFDLVEEWIEHAPANFERSLAYARLIDDWDMPQKAYEIYSAIVERNPDNLAIRKEAINFLGKRAFIKDLLSHLEAFLALEPNDSDMRFHYGELLYKEYEIEKAAEQCKQLLASNADDVAALFLHARCLGRMDAPLQACSELEKAIALAPENSALRFEYATILEQQDSPEAKEQYEKALELAPLNVDIRDSYLHLLRGLNLSAEIIRVCEEGFQLPIDSGNFEGIYCTALNEQGEVEKLRRYCQQRLNEEPGACAIRTIYAQVLLEQDEEEEAAQQFSMILEHEPNDMGALSAYYELLMSLGEGGKISLYHQKRVEDGVNSIDGQLVYACSLISLEEFEAAEVQLRDLLGKISPNSYQRRSIENQYFEVLKDLGRSEIIEQSIQSIIQQNPNDFKGHEQLADFWNEQQRLDKAIEVVEAFLARFPDSLGARRKLMELLEQAGEFEKLRECYEMHLNLAPSDVYLRRKYGDLLARLNRHEEAAEQYRQALECNFSDYYLMTYVALLKRINKAGEIPLFYEKALGQNVNNHEMRSSYAKYLAGEGKFAEAAEQYEMLLETGTGSAIRVEFARVLIELNRQEEAVEQYKQVLNSTPARFYSYDEYFKLLNDLNRIEEVEIGYSILIESKQEHVRESYALWLKGQNRLAEAAEQFREVLKSDPLYFNHKPYLEVLEALNQFDEIDQFFQQKIQNSEEPLDARMNYANYLREHNRFDEEEVQLKLCVEADLKSYYARGQYIDLLRERGKIDQIDRFYLEAIEKSKESDENFKFELLYDYIKFLSQEGKPEEAARWCLRVAESHPMTEWVWNLMCDLFAELGRLPDLDGYYRKALNKNSGNLAARLGYIHYLRLEKRKGEAELQCKESLRIDPSAVSVRKSYVNFLSREGRYADAIQQCEEGLKQDPNSRAGALENLRPDYASVLVEAGFKDKAAEQYRILIDQGYSYYQWNLDRLEK</sequence>
<dbReference type="InterPro" id="IPR051012">
    <property type="entry name" value="CellSynth/LPSAsmb/PSIAsmb"/>
</dbReference>
<evidence type="ECO:0000313" key="4">
    <source>
        <dbReference type="EMBL" id="CUI16450.1"/>
    </source>
</evidence>
<keyword evidence="2" id="KW-0802">TPR repeat</keyword>
<dbReference type="Pfam" id="PF23240">
    <property type="entry name" value="HAT_PRP39_N"/>
    <property type="match status" value="1"/>
</dbReference>